<dbReference type="EMBL" id="CAJNRE010000187">
    <property type="protein sequence ID" value="CAF1924113.1"/>
    <property type="molecule type" value="Genomic_DNA"/>
</dbReference>
<dbReference type="EMBL" id="CAJNOV010007344">
    <property type="protein sequence ID" value="CAF1280476.1"/>
    <property type="molecule type" value="Genomic_DNA"/>
</dbReference>
<protein>
    <submittedName>
        <fullName evidence="2">Uncharacterized protein</fullName>
    </submittedName>
</protein>
<reference evidence="2" key="1">
    <citation type="submission" date="2021-02" db="EMBL/GenBank/DDBJ databases">
        <authorList>
            <person name="Nowell W R."/>
        </authorList>
    </citation>
    <scope>NUCLEOTIDE SEQUENCE</scope>
</reference>
<dbReference type="PANTHER" id="PTHR31859">
    <property type="entry name" value="TETRATRICOPEPTIDE REPEAT PROTEIN 39 FAMILY MEMBER"/>
    <property type="match status" value="1"/>
</dbReference>
<evidence type="ECO:0000313" key="4">
    <source>
        <dbReference type="Proteomes" id="UP000663855"/>
    </source>
</evidence>
<comment type="caution">
    <text evidence="2">The sequence shown here is derived from an EMBL/GenBank/DDBJ whole genome shotgun (WGS) entry which is preliminary data.</text>
</comment>
<dbReference type="Pfam" id="PF10300">
    <property type="entry name" value="Iml2-TPR_39"/>
    <property type="match status" value="1"/>
</dbReference>
<feature type="compositionally biased region" description="Polar residues" evidence="1">
    <location>
        <begin position="31"/>
        <end position="49"/>
    </location>
</feature>
<name>A0A815C0B3_9BILA</name>
<evidence type="ECO:0000256" key="1">
    <source>
        <dbReference type="SAM" id="MobiDB-lite"/>
    </source>
</evidence>
<dbReference type="PANTHER" id="PTHR31859:SF9">
    <property type="entry name" value="TETRATRICOPEPTIDE REPEAT PROTEIN 39B"/>
    <property type="match status" value="1"/>
</dbReference>
<dbReference type="Proteomes" id="UP000663824">
    <property type="component" value="Unassembled WGS sequence"/>
</dbReference>
<feature type="compositionally biased region" description="Basic residues" evidence="1">
    <location>
        <begin position="106"/>
        <end position="115"/>
    </location>
</feature>
<feature type="region of interest" description="Disordered" evidence="1">
    <location>
        <begin position="96"/>
        <end position="117"/>
    </location>
</feature>
<organism evidence="2 4">
    <name type="scientific">Rotaria magnacalcarata</name>
    <dbReference type="NCBI Taxonomy" id="392030"/>
    <lineage>
        <taxon>Eukaryota</taxon>
        <taxon>Metazoa</taxon>
        <taxon>Spiralia</taxon>
        <taxon>Gnathifera</taxon>
        <taxon>Rotifera</taxon>
        <taxon>Eurotatoria</taxon>
        <taxon>Bdelloidea</taxon>
        <taxon>Philodinida</taxon>
        <taxon>Philodinidae</taxon>
        <taxon>Rotaria</taxon>
    </lineage>
</organism>
<evidence type="ECO:0000313" key="2">
    <source>
        <dbReference type="EMBL" id="CAF1280476.1"/>
    </source>
</evidence>
<sequence>MAASNNTPTSNRITNSYFFYGTHPLRVPNSVPHSNFANQLTSSSSEQNTHHLSLHLTNSYKNFSSTSDIQISQSLRQLPQSSRDEDEMSEIFEDAVESFDDENNRSHKNRRRSSSKQHEIPQLDLLNVFTECQQITKLFLENHLNEALAKTKAEENRSFYHGLCHSTTCFLHAAMTFNQTDIEAAIQALRHTSNMAKKFEPYRPWIPFNLTGKAAMTEHELHAKLVYAEALLIRALLTFIQDQSLFSFISGALKIKECHDLFLKLAKQNDPSRFSSSLSHDHFDSGVRLGNGAFNLMISNLPQRFIRYLEFAGFSGNREFGLRELEKSATSDGLRAAFSALLMLSYHTVVLQVLGNCDGDLETCHMLVERYLKMYPDVSIAFIDVLYEEQQQQQQKKKKETDSRIIARTLI</sequence>
<feature type="region of interest" description="Disordered" evidence="1">
    <location>
        <begin position="30"/>
        <end position="49"/>
    </location>
</feature>
<evidence type="ECO:0000313" key="3">
    <source>
        <dbReference type="EMBL" id="CAF1924113.1"/>
    </source>
</evidence>
<dbReference type="InterPro" id="IPR019412">
    <property type="entry name" value="IML2/TPR_39"/>
</dbReference>
<gene>
    <name evidence="2" type="ORF">CJN711_LOCUS15953</name>
    <name evidence="3" type="ORF">MBJ925_LOCUS3050</name>
</gene>
<dbReference type="AlphaFoldDB" id="A0A815C0B3"/>
<accession>A0A815C0B3</accession>
<proteinExistence type="predicted"/>
<dbReference type="Proteomes" id="UP000663855">
    <property type="component" value="Unassembled WGS sequence"/>
</dbReference>